<keyword evidence="14" id="KW-0460">Magnesium</keyword>
<dbReference type="GO" id="GO:0004326">
    <property type="term" value="F:tetrahydrofolylpolyglutamate synthase activity"/>
    <property type="evidence" value="ECO:0007669"/>
    <property type="project" value="UniProtKB-EC"/>
</dbReference>
<organism evidence="26 27">
    <name type="scientific">Methylophaga frappieri (strain ATCC BAA-2434 / DSM 25690 / JAM7)</name>
    <dbReference type="NCBI Taxonomy" id="754477"/>
    <lineage>
        <taxon>Bacteria</taxon>
        <taxon>Pseudomonadati</taxon>
        <taxon>Pseudomonadota</taxon>
        <taxon>Gammaproteobacteria</taxon>
        <taxon>Thiotrichales</taxon>
        <taxon>Piscirickettsiaceae</taxon>
        <taxon>Methylophaga</taxon>
    </lineage>
</organism>
<dbReference type="InterPro" id="IPR013221">
    <property type="entry name" value="Mur_ligase_cen"/>
</dbReference>
<evidence type="ECO:0000256" key="17">
    <source>
        <dbReference type="ARBA" id="ARBA00030592"/>
    </source>
</evidence>
<dbReference type="InterPro" id="IPR036565">
    <property type="entry name" value="Mur-like_cat_sf"/>
</dbReference>
<evidence type="ECO:0000313" key="27">
    <source>
        <dbReference type="Proteomes" id="UP000009145"/>
    </source>
</evidence>
<comment type="catalytic activity">
    <reaction evidence="20">
        <text>10-formyltetrahydrofolyl-(gamma-L-Glu)(n) + L-glutamate + ATP = 10-formyltetrahydrofolyl-(gamma-L-Glu)(n+1) + ADP + phosphate + H(+)</text>
        <dbReference type="Rhea" id="RHEA:51904"/>
        <dbReference type="Rhea" id="RHEA-COMP:13088"/>
        <dbReference type="Rhea" id="RHEA-COMP:14300"/>
        <dbReference type="ChEBI" id="CHEBI:15378"/>
        <dbReference type="ChEBI" id="CHEBI:29985"/>
        <dbReference type="ChEBI" id="CHEBI:30616"/>
        <dbReference type="ChEBI" id="CHEBI:43474"/>
        <dbReference type="ChEBI" id="CHEBI:134413"/>
        <dbReference type="ChEBI" id="CHEBI:456216"/>
        <dbReference type="EC" id="6.3.2.17"/>
    </reaction>
</comment>
<proteinExistence type="inferred from homology"/>
<dbReference type="eggNOG" id="COG0285">
    <property type="taxonomic scope" value="Bacteria"/>
</dbReference>
<protein>
    <recommendedName>
        <fullName evidence="9">Dihydrofolate synthase/folylpolyglutamate synthase</fullName>
        <ecNumber evidence="7">6.3.2.12</ecNumber>
        <ecNumber evidence="8">6.3.2.17</ecNumber>
    </recommendedName>
    <alternativeName>
        <fullName evidence="18">Folylpoly-gamma-glutamate synthetase-dihydrofolate synthetase</fullName>
    </alternativeName>
    <alternativeName>
        <fullName evidence="16">Folylpolyglutamate synthetase</fullName>
    </alternativeName>
    <alternativeName>
        <fullName evidence="17">Tetrahydrofolylpolyglutamate synthase</fullName>
    </alternativeName>
</protein>
<name>I1YL58_METFJ</name>
<evidence type="ECO:0000256" key="15">
    <source>
        <dbReference type="ARBA" id="ARBA00022909"/>
    </source>
</evidence>
<keyword evidence="10 23" id="KW-0436">Ligase</keyword>
<comment type="catalytic activity">
    <reaction evidence="19">
        <text>(6S)-5,6,7,8-tetrahydrofolyl-(gamma-L-Glu)(n) + L-glutamate + ATP = (6S)-5,6,7,8-tetrahydrofolyl-(gamma-L-Glu)(n+1) + ADP + phosphate + H(+)</text>
        <dbReference type="Rhea" id="RHEA:10580"/>
        <dbReference type="Rhea" id="RHEA-COMP:14738"/>
        <dbReference type="Rhea" id="RHEA-COMP:14740"/>
        <dbReference type="ChEBI" id="CHEBI:15378"/>
        <dbReference type="ChEBI" id="CHEBI:29985"/>
        <dbReference type="ChEBI" id="CHEBI:30616"/>
        <dbReference type="ChEBI" id="CHEBI:43474"/>
        <dbReference type="ChEBI" id="CHEBI:141005"/>
        <dbReference type="ChEBI" id="CHEBI:456216"/>
        <dbReference type="EC" id="6.3.2.17"/>
    </reaction>
</comment>
<dbReference type="GO" id="GO:0046872">
    <property type="term" value="F:metal ion binding"/>
    <property type="evidence" value="ECO:0007669"/>
    <property type="project" value="UniProtKB-KW"/>
</dbReference>
<keyword evidence="27" id="KW-1185">Reference proteome</keyword>
<evidence type="ECO:0000256" key="9">
    <source>
        <dbReference type="ARBA" id="ARBA00019357"/>
    </source>
</evidence>
<evidence type="ECO:0000256" key="10">
    <source>
        <dbReference type="ARBA" id="ARBA00022598"/>
    </source>
</evidence>
<feature type="domain" description="Mur ligase central" evidence="25">
    <location>
        <begin position="48"/>
        <end position="262"/>
    </location>
</feature>
<evidence type="ECO:0000313" key="26">
    <source>
        <dbReference type="EMBL" id="AFJ03651.1"/>
    </source>
</evidence>
<accession>I1YL58</accession>
<evidence type="ECO:0000256" key="19">
    <source>
        <dbReference type="ARBA" id="ARBA00047493"/>
    </source>
</evidence>
<keyword evidence="15" id="KW-0289">Folate biosynthesis</keyword>
<feature type="domain" description="Mur ligase C-terminal" evidence="24">
    <location>
        <begin position="289"/>
        <end position="411"/>
    </location>
</feature>
<comment type="cofactor">
    <cofactor evidence="1">
        <name>Mg(2+)</name>
        <dbReference type="ChEBI" id="CHEBI:18420"/>
    </cofactor>
</comment>
<dbReference type="SUPFAM" id="SSF53244">
    <property type="entry name" value="MurD-like peptide ligases, peptide-binding domain"/>
    <property type="match status" value="1"/>
</dbReference>
<dbReference type="GO" id="GO:0008841">
    <property type="term" value="F:dihydrofolate synthase activity"/>
    <property type="evidence" value="ECO:0007669"/>
    <property type="project" value="UniProtKB-EC"/>
</dbReference>
<dbReference type="GO" id="GO:0046654">
    <property type="term" value="P:tetrahydrofolate biosynthetic process"/>
    <property type="evidence" value="ECO:0007669"/>
    <property type="project" value="UniProtKB-UniPathway"/>
</dbReference>
<comment type="catalytic activity">
    <reaction evidence="21">
        <text>(6R)-5,10-methylenetetrahydrofolyl-(gamma-L-Glu)(n) + L-glutamate + ATP = (6R)-5,10-methylenetetrahydrofolyl-(gamma-L-Glu)(n+1) + ADP + phosphate + H(+)</text>
        <dbReference type="Rhea" id="RHEA:51912"/>
        <dbReference type="Rhea" id="RHEA-COMP:13257"/>
        <dbReference type="Rhea" id="RHEA-COMP:13258"/>
        <dbReference type="ChEBI" id="CHEBI:15378"/>
        <dbReference type="ChEBI" id="CHEBI:29985"/>
        <dbReference type="ChEBI" id="CHEBI:30616"/>
        <dbReference type="ChEBI" id="CHEBI:43474"/>
        <dbReference type="ChEBI" id="CHEBI:136572"/>
        <dbReference type="ChEBI" id="CHEBI:456216"/>
        <dbReference type="EC" id="6.3.2.17"/>
    </reaction>
</comment>
<dbReference type="NCBIfam" id="TIGR01499">
    <property type="entry name" value="folC"/>
    <property type="match status" value="1"/>
</dbReference>
<keyword evidence="13 23" id="KW-0067">ATP-binding</keyword>
<evidence type="ECO:0000256" key="11">
    <source>
        <dbReference type="ARBA" id="ARBA00022723"/>
    </source>
</evidence>
<dbReference type="NCBIfam" id="NF008101">
    <property type="entry name" value="PRK10846.1"/>
    <property type="match status" value="1"/>
</dbReference>
<dbReference type="Pfam" id="PF08245">
    <property type="entry name" value="Mur_ligase_M"/>
    <property type="match status" value="1"/>
</dbReference>
<dbReference type="Gene3D" id="3.90.190.20">
    <property type="entry name" value="Mur ligase, C-terminal domain"/>
    <property type="match status" value="1"/>
</dbReference>
<evidence type="ECO:0000256" key="2">
    <source>
        <dbReference type="ARBA" id="ARBA00002714"/>
    </source>
</evidence>
<dbReference type="EC" id="6.3.2.17" evidence="8"/>
<dbReference type="OrthoDB" id="9809356at2"/>
<evidence type="ECO:0000256" key="22">
    <source>
        <dbReference type="ARBA" id="ARBA00049161"/>
    </source>
</evidence>
<evidence type="ECO:0000256" key="23">
    <source>
        <dbReference type="PIRNR" id="PIRNR001563"/>
    </source>
</evidence>
<dbReference type="UniPathway" id="UPA00077">
    <property type="reaction ID" value="UER00157"/>
</dbReference>
<evidence type="ECO:0000256" key="1">
    <source>
        <dbReference type="ARBA" id="ARBA00001946"/>
    </source>
</evidence>
<dbReference type="PANTHER" id="PTHR11136">
    <property type="entry name" value="FOLYLPOLYGLUTAMATE SYNTHASE-RELATED"/>
    <property type="match status" value="1"/>
</dbReference>
<evidence type="ECO:0000256" key="8">
    <source>
        <dbReference type="ARBA" id="ARBA00013025"/>
    </source>
</evidence>
<evidence type="ECO:0000256" key="18">
    <source>
        <dbReference type="ARBA" id="ARBA00032510"/>
    </source>
</evidence>
<dbReference type="EC" id="6.3.2.12" evidence="7"/>
<dbReference type="STRING" id="754477.Q7C_2530"/>
<evidence type="ECO:0000256" key="4">
    <source>
        <dbReference type="ARBA" id="ARBA00005150"/>
    </source>
</evidence>
<evidence type="ECO:0000256" key="7">
    <source>
        <dbReference type="ARBA" id="ARBA00013023"/>
    </source>
</evidence>
<dbReference type="KEGG" id="mec:Q7C_2530"/>
<dbReference type="Proteomes" id="UP000009145">
    <property type="component" value="Chromosome"/>
</dbReference>
<keyword evidence="12 23" id="KW-0547">Nucleotide-binding</keyword>
<dbReference type="PIRSF" id="PIRSF001563">
    <property type="entry name" value="Folylpolyglu_synth"/>
    <property type="match status" value="1"/>
</dbReference>
<keyword evidence="11" id="KW-0479">Metal-binding</keyword>
<dbReference type="GO" id="GO:0046656">
    <property type="term" value="P:folic acid biosynthetic process"/>
    <property type="evidence" value="ECO:0007669"/>
    <property type="project" value="UniProtKB-KW"/>
</dbReference>
<dbReference type="AlphaFoldDB" id="I1YL58"/>
<dbReference type="SUPFAM" id="SSF53623">
    <property type="entry name" value="MurD-like peptide ligases, catalytic domain"/>
    <property type="match status" value="1"/>
</dbReference>
<dbReference type="InterPro" id="IPR004101">
    <property type="entry name" value="Mur_ligase_C"/>
</dbReference>
<evidence type="ECO:0000256" key="6">
    <source>
        <dbReference type="ARBA" id="ARBA00011245"/>
    </source>
</evidence>
<dbReference type="RefSeq" id="WP_014705069.1">
    <property type="nucleotide sequence ID" value="NC_017856.1"/>
</dbReference>
<dbReference type="GO" id="GO:0005524">
    <property type="term" value="F:ATP binding"/>
    <property type="evidence" value="ECO:0007669"/>
    <property type="project" value="UniProtKB-KW"/>
</dbReference>
<evidence type="ECO:0000256" key="12">
    <source>
        <dbReference type="ARBA" id="ARBA00022741"/>
    </source>
</evidence>
<gene>
    <name evidence="26" type="ordered locus">Q7C_2530</name>
</gene>
<dbReference type="PANTHER" id="PTHR11136:SF0">
    <property type="entry name" value="DIHYDROFOLATE SYNTHETASE-RELATED"/>
    <property type="match status" value="1"/>
</dbReference>
<evidence type="ECO:0000256" key="5">
    <source>
        <dbReference type="ARBA" id="ARBA00008276"/>
    </source>
</evidence>
<comment type="function">
    <text evidence="2">Functions in two distinct reactions of the de novo folate biosynthetic pathway. Catalyzes the addition of a glutamate residue to dihydropteroate (7,8-dihydropteroate or H2Pte) to form dihydrofolate (7,8-dihydrofolate monoglutamate or H2Pte-Glu). Also catalyzes successive additions of L-glutamate to tetrahydrofolate or 10-formyltetrahydrofolate or 5,10-methylenetetrahydrofolate, leading to folylpolyglutamate derivatives.</text>
</comment>
<evidence type="ECO:0000259" key="24">
    <source>
        <dbReference type="Pfam" id="PF02875"/>
    </source>
</evidence>
<dbReference type="Pfam" id="PF02875">
    <property type="entry name" value="Mur_ligase_C"/>
    <property type="match status" value="1"/>
</dbReference>
<evidence type="ECO:0000256" key="13">
    <source>
        <dbReference type="ARBA" id="ARBA00022840"/>
    </source>
</evidence>
<dbReference type="HOGENOM" id="CLU_015869_1_0_6"/>
<dbReference type="PATRIC" id="fig|754477.3.peg.2484"/>
<comment type="pathway">
    <text evidence="3">Cofactor biosynthesis; tetrahydrofolate biosynthesis; 7,8-dihydrofolate from 2-amino-4-hydroxy-6-hydroxymethyl-7,8-dihydropteridine diphosphate and 4-aminobenzoate: step 2/2.</text>
</comment>
<evidence type="ECO:0000256" key="21">
    <source>
        <dbReference type="ARBA" id="ARBA00049035"/>
    </source>
</evidence>
<evidence type="ECO:0000256" key="20">
    <source>
        <dbReference type="ARBA" id="ARBA00047808"/>
    </source>
</evidence>
<comment type="catalytic activity">
    <reaction evidence="22">
        <text>7,8-dihydropteroate + L-glutamate + ATP = 7,8-dihydrofolate + ADP + phosphate + H(+)</text>
        <dbReference type="Rhea" id="RHEA:23584"/>
        <dbReference type="ChEBI" id="CHEBI:15378"/>
        <dbReference type="ChEBI" id="CHEBI:17839"/>
        <dbReference type="ChEBI" id="CHEBI:29985"/>
        <dbReference type="ChEBI" id="CHEBI:30616"/>
        <dbReference type="ChEBI" id="CHEBI:43474"/>
        <dbReference type="ChEBI" id="CHEBI:57451"/>
        <dbReference type="ChEBI" id="CHEBI:456216"/>
        <dbReference type="EC" id="6.3.2.12"/>
    </reaction>
</comment>
<evidence type="ECO:0000256" key="16">
    <source>
        <dbReference type="ARBA" id="ARBA00030048"/>
    </source>
</evidence>
<dbReference type="InterPro" id="IPR036615">
    <property type="entry name" value="Mur_ligase_C_dom_sf"/>
</dbReference>
<evidence type="ECO:0000259" key="25">
    <source>
        <dbReference type="Pfam" id="PF08245"/>
    </source>
</evidence>
<comment type="subunit">
    <text evidence="6">Monomer.</text>
</comment>
<dbReference type="GO" id="GO:0005737">
    <property type="term" value="C:cytoplasm"/>
    <property type="evidence" value="ECO:0007669"/>
    <property type="project" value="TreeGrafter"/>
</dbReference>
<comment type="pathway">
    <text evidence="4">Cofactor biosynthesis; tetrahydrofolylpolyglutamate biosynthesis.</text>
</comment>
<dbReference type="FunFam" id="3.40.1190.10:FF:000004">
    <property type="entry name" value="Dihydrofolate synthase/folylpolyglutamate synthase"/>
    <property type="match status" value="1"/>
</dbReference>
<dbReference type="Gene3D" id="3.40.1190.10">
    <property type="entry name" value="Mur-like, catalytic domain"/>
    <property type="match status" value="1"/>
</dbReference>
<dbReference type="EMBL" id="CP003380">
    <property type="protein sequence ID" value="AFJ03651.1"/>
    <property type="molecule type" value="Genomic_DNA"/>
</dbReference>
<comment type="similarity">
    <text evidence="5 23">Belongs to the folylpolyglutamate synthase family.</text>
</comment>
<evidence type="ECO:0000256" key="14">
    <source>
        <dbReference type="ARBA" id="ARBA00022842"/>
    </source>
</evidence>
<dbReference type="InterPro" id="IPR001645">
    <property type="entry name" value="Folylpolyglutamate_synth"/>
</dbReference>
<sequence>MRFDNLSAWLAWQETLHFKEIDPGLLRIRTVWKQLHGESALNFKIVTVAGTNGKGSSVALLSSICRAAGYKTASYTSPHLLSYNERIVIDGEPASDTTICHAFAAIDDARGDISLTYFEFATLAAMWIFCQQKVDVAILEVGMGGRLDAVNLFDADVALITPVALDHMHWLGDTREKIGAEKAGIMRSGRPVVCSEAHPPESVLNIAQRLQAPVTQAGLNFTYQVEGNQWHWQGDETTMRNLPLPALHGQYQLKNSAAVLAVIHLLQHHLPALNEAAIRTGLQQVSLQGRFQIIPGPVQRIFDVTHNQQGAENLCQVLRETPCAGNTFAVVAMLRDKDASSVFAALENQIDRWFVGGLIGERGQSGATLAASLLSVIPNASYDVFESVQQAYHIAMAQAEASDRVLIFGSFHTVEAVMREIPELLPVSS</sequence>
<evidence type="ECO:0000256" key="3">
    <source>
        <dbReference type="ARBA" id="ARBA00004799"/>
    </source>
</evidence>
<reference evidence="26 27" key="1">
    <citation type="journal article" date="2012" name="J. Bacteriol.">
        <title>Complete genome sequences of Methylophaga sp. strain JAM1 and Methylophaga sp. strain JAM7.</title>
        <authorList>
            <person name="Villeneuve C."/>
            <person name="Martineau C."/>
            <person name="Mauffrey F."/>
            <person name="Villemur R."/>
        </authorList>
    </citation>
    <scope>NUCLEOTIDE SEQUENCE [LARGE SCALE GENOMIC DNA]</scope>
    <source>
        <strain evidence="26 27">JAM7</strain>
    </source>
</reference>